<feature type="chain" id="PRO_5040862355" description="Secreted protein" evidence="1">
    <location>
        <begin position="36"/>
        <end position="398"/>
    </location>
</feature>
<dbReference type="NCBIfam" id="NF038015">
    <property type="entry name" value="AztD"/>
    <property type="match status" value="1"/>
</dbReference>
<dbReference type="InterPro" id="IPR006311">
    <property type="entry name" value="TAT_signal"/>
</dbReference>
<comment type="caution">
    <text evidence="2">The sequence shown here is derived from an EMBL/GenBank/DDBJ whole genome shotgun (WGS) entry which is preliminary data.</text>
</comment>
<name>A0A9W6HRY6_9MICO</name>
<dbReference type="InterPro" id="IPR047697">
    <property type="entry name" value="AztD-like"/>
</dbReference>
<reference evidence="2" key="2">
    <citation type="submission" date="2023-01" db="EMBL/GenBank/DDBJ databases">
        <authorList>
            <person name="Sun Q."/>
            <person name="Evtushenko L."/>
        </authorList>
    </citation>
    <scope>NUCLEOTIDE SEQUENCE</scope>
    <source>
        <strain evidence="2">VKM Ac-1958</strain>
    </source>
</reference>
<organism evidence="2 3">
    <name type="scientific">Microbacterium keratanolyticum</name>
    <dbReference type="NCBI Taxonomy" id="67574"/>
    <lineage>
        <taxon>Bacteria</taxon>
        <taxon>Bacillati</taxon>
        <taxon>Actinomycetota</taxon>
        <taxon>Actinomycetes</taxon>
        <taxon>Micrococcales</taxon>
        <taxon>Microbacteriaceae</taxon>
        <taxon>Microbacterium</taxon>
    </lineage>
</organism>
<evidence type="ECO:0008006" key="4">
    <source>
        <dbReference type="Google" id="ProtNLM"/>
    </source>
</evidence>
<sequence length="398" mass="40934">MTYPSRINTRALLGLAAVTALAGVVLAGCAAPAPAAPPADEPAPAADGPRVAVAYEGGVLVVDGTTLEVIDDLPSEEFVRVNAAGDDRHVVVTTSEGFQFLDMRAAELTDLVVPAAAAGHVVRHAGRTVLYDDATSDTTIFETAALADMDGALPDAETIPGVTAHHGVSVVLEDGTLVTTVGDEKTRTGIRAIDDHGHEIAANADCPSVHGEGAAANEALVFGCENGALLYVDGEITKLTSPDAYGRIGNAYTSDSSPLVVMDYKNDPDAEGYLLTNIALVDTEAKSLRTVALPEGVSYTWRGVVRGPSGDALMIGSDGKLHVIDPATGEVTASHAAIESWKSPSEWQQPHPAIAVAGDVVYVTDAAAQKIVALDAATGERLAEGELPHAPNEIAVVG</sequence>
<evidence type="ECO:0000313" key="3">
    <source>
        <dbReference type="Proteomes" id="UP001142325"/>
    </source>
</evidence>
<keyword evidence="1" id="KW-0732">Signal</keyword>
<keyword evidence="3" id="KW-1185">Reference proteome</keyword>
<evidence type="ECO:0000256" key="1">
    <source>
        <dbReference type="SAM" id="SignalP"/>
    </source>
</evidence>
<protein>
    <recommendedName>
        <fullName evidence="4">Secreted protein</fullName>
    </recommendedName>
</protein>
<proteinExistence type="predicted"/>
<dbReference type="InterPro" id="IPR015943">
    <property type="entry name" value="WD40/YVTN_repeat-like_dom_sf"/>
</dbReference>
<dbReference type="RefSeq" id="WP_239526615.1">
    <property type="nucleotide sequence ID" value="NZ_BAAAUM010000001.1"/>
</dbReference>
<dbReference type="PROSITE" id="PS51318">
    <property type="entry name" value="TAT"/>
    <property type="match status" value="1"/>
</dbReference>
<reference evidence="2" key="1">
    <citation type="journal article" date="2014" name="Int. J. Syst. Evol. Microbiol.">
        <title>Complete genome sequence of Corynebacterium casei LMG S-19264T (=DSM 44701T), isolated from a smear-ripened cheese.</title>
        <authorList>
            <consortium name="US DOE Joint Genome Institute (JGI-PGF)"/>
            <person name="Walter F."/>
            <person name="Albersmeier A."/>
            <person name="Kalinowski J."/>
            <person name="Ruckert C."/>
        </authorList>
    </citation>
    <scope>NUCLEOTIDE SEQUENCE</scope>
    <source>
        <strain evidence="2">VKM Ac-1958</strain>
    </source>
</reference>
<evidence type="ECO:0000313" key="2">
    <source>
        <dbReference type="EMBL" id="GLK01322.1"/>
    </source>
</evidence>
<dbReference type="Gene3D" id="2.130.10.10">
    <property type="entry name" value="YVTN repeat-like/Quinoprotein amine dehydrogenase"/>
    <property type="match status" value="1"/>
</dbReference>
<gene>
    <name evidence="2" type="ORF">GCM10017596_10370</name>
</gene>
<dbReference type="InterPro" id="IPR011044">
    <property type="entry name" value="Quino_amine_DH_bsu"/>
</dbReference>
<dbReference type="AlphaFoldDB" id="A0A9W6HRY6"/>
<dbReference type="EMBL" id="BSET01000001">
    <property type="protein sequence ID" value="GLK01322.1"/>
    <property type="molecule type" value="Genomic_DNA"/>
</dbReference>
<feature type="signal peptide" evidence="1">
    <location>
        <begin position="1"/>
        <end position="35"/>
    </location>
</feature>
<accession>A0A9W6HRY6</accession>
<dbReference type="Proteomes" id="UP001142325">
    <property type="component" value="Unassembled WGS sequence"/>
</dbReference>
<dbReference type="SUPFAM" id="SSF50969">
    <property type="entry name" value="YVTN repeat-like/Quinoprotein amine dehydrogenase"/>
    <property type="match status" value="1"/>
</dbReference>
<dbReference type="PROSITE" id="PS51257">
    <property type="entry name" value="PROKAR_LIPOPROTEIN"/>
    <property type="match status" value="1"/>
</dbReference>